<organism evidence="5 6">
    <name type="scientific">Smittium culicis</name>
    <dbReference type="NCBI Taxonomy" id="133412"/>
    <lineage>
        <taxon>Eukaryota</taxon>
        <taxon>Fungi</taxon>
        <taxon>Fungi incertae sedis</taxon>
        <taxon>Zoopagomycota</taxon>
        <taxon>Kickxellomycotina</taxon>
        <taxon>Harpellomycetes</taxon>
        <taxon>Harpellales</taxon>
        <taxon>Legeriomycetaceae</taxon>
        <taxon>Smittium</taxon>
    </lineage>
</organism>
<feature type="domain" description="EF-hand" evidence="4">
    <location>
        <begin position="961"/>
        <end position="996"/>
    </location>
</feature>
<dbReference type="PANTHER" id="PTHR43272">
    <property type="entry name" value="LONG-CHAIN-FATTY-ACID--COA LIGASE"/>
    <property type="match status" value="1"/>
</dbReference>
<feature type="region of interest" description="Disordered" evidence="3">
    <location>
        <begin position="1035"/>
        <end position="1069"/>
    </location>
</feature>
<evidence type="ECO:0000256" key="2">
    <source>
        <dbReference type="ARBA" id="ARBA00022840"/>
    </source>
</evidence>
<proteinExistence type="predicted"/>
<feature type="compositionally biased region" description="Basic residues" evidence="3">
    <location>
        <begin position="1060"/>
        <end position="1069"/>
    </location>
</feature>
<comment type="caution">
    <text evidence="5">The sequence shown here is derived from an EMBL/GenBank/DDBJ whole genome shotgun (WGS) entry which is preliminary data.</text>
</comment>
<keyword evidence="2" id="KW-0067">ATP-binding</keyword>
<evidence type="ECO:0000313" key="6">
    <source>
        <dbReference type="Proteomes" id="UP000187429"/>
    </source>
</evidence>
<dbReference type="GO" id="GO:0016020">
    <property type="term" value="C:membrane"/>
    <property type="evidence" value="ECO:0007669"/>
    <property type="project" value="TreeGrafter"/>
</dbReference>
<dbReference type="InterPro" id="IPR002048">
    <property type="entry name" value="EF_hand_dom"/>
</dbReference>
<dbReference type="EMBL" id="LSSM01003261">
    <property type="protein sequence ID" value="OMJ18500.1"/>
    <property type="molecule type" value="Genomic_DNA"/>
</dbReference>
<dbReference type="AlphaFoldDB" id="A0A1R1XV34"/>
<evidence type="ECO:0000259" key="4">
    <source>
        <dbReference type="PROSITE" id="PS50222"/>
    </source>
</evidence>
<dbReference type="Proteomes" id="UP000187429">
    <property type="component" value="Unassembled WGS sequence"/>
</dbReference>
<keyword evidence="6" id="KW-1185">Reference proteome</keyword>
<dbReference type="InterPro" id="IPR042099">
    <property type="entry name" value="ANL_N_sf"/>
</dbReference>
<evidence type="ECO:0000256" key="3">
    <source>
        <dbReference type="SAM" id="MobiDB-lite"/>
    </source>
</evidence>
<dbReference type="OrthoDB" id="1700726at2759"/>
<protein>
    <submittedName>
        <fullName evidence="5">Long chain acyl-CoA synthetase 7, peroxisomal</fullName>
    </submittedName>
</protein>
<gene>
    <name evidence="5" type="ORF">AYI69_g6991</name>
</gene>
<dbReference type="PROSITE" id="PS50222">
    <property type="entry name" value="EF_HAND_2"/>
    <property type="match status" value="1"/>
</dbReference>
<dbReference type="GO" id="GO:0004467">
    <property type="term" value="F:long-chain fatty acid-CoA ligase activity"/>
    <property type="evidence" value="ECO:0007669"/>
    <property type="project" value="TreeGrafter"/>
</dbReference>
<name>A0A1R1XV34_9FUNG</name>
<reference evidence="6" key="1">
    <citation type="submission" date="2017-01" db="EMBL/GenBank/DDBJ databases">
        <authorList>
            <person name="Wang Y."/>
            <person name="White M."/>
            <person name="Kvist S."/>
            <person name="Moncalvo J.-M."/>
        </authorList>
    </citation>
    <scope>NUCLEOTIDE SEQUENCE [LARGE SCALE GENOMIC DNA]</scope>
    <source>
        <strain evidence="6">ID-206-W2</strain>
    </source>
</reference>
<dbReference type="GO" id="GO:0005509">
    <property type="term" value="F:calcium ion binding"/>
    <property type="evidence" value="ECO:0007669"/>
    <property type="project" value="InterPro"/>
</dbReference>
<dbReference type="PROSITE" id="PS00455">
    <property type="entry name" value="AMP_BINDING"/>
    <property type="match status" value="1"/>
</dbReference>
<feature type="compositionally biased region" description="Low complexity" evidence="3">
    <location>
        <begin position="1041"/>
        <end position="1055"/>
    </location>
</feature>
<dbReference type="SUPFAM" id="SSF56801">
    <property type="entry name" value="Acetyl-CoA synthetase-like"/>
    <property type="match status" value="1"/>
</dbReference>
<dbReference type="Gene3D" id="3.40.50.12780">
    <property type="entry name" value="N-terminal domain of ligase-like"/>
    <property type="match status" value="1"/>
</dbReference>
<evidence type="ECO:0000313" key="5">
    <source>
        <dbReference type="EMBL" id="OMJ18500.1"/>
    </source>
</evidence>
<sequence>MKSYIVPNSKKPGSSHILRNPGNVDNLDMNYLPHIKTAYQIFWNSVKLAPNNQYLGHRPYDPKTGTYGPYEFITYAQAATRITNLGCGIVHINQKSLGKPDVPIQRNFPVAMYSNNRPEWGIAEKACFTQSMYTVTLYDTLGEEATEYIINHSETPMVFCSIDKISNILRLADKIPNVRNIISLDPLEVAAKGPFKPSKYNVDSIEILKQWAKAKNIGLYDINQVEKIGIENPIPHFPPSPSDIFTICYTSGTTGNPKGAISSHESYTFAAKVVSETLNIKKPVVYFSYLPLAHCYNRNVENCITLIQGSIGYYRGDVVALMEDCRELKPQMFSGVPRVLNRLYDAFIASSINAPGETGEFARKAVAEKIKNLKEGKGFKHEQYDKLLFNKMKAAMSPNIEYVITGSAPLEANVMDFLRISLSCNIFEGFGMTENNGIATLQSVGEFTSGNIGVPVLGCEAKLVDVPEMNYFSTDLPDPRGELYVRVPSLFSGYLKDEAKTKECLFDDGWFATGDISRFNPDGTISIIDRKKNIFKLSQGEYVAPEKIENIISKHPLVLQSFVHGNSFRNSLVGVFVPDPENFIPFAKKILADNHVSSSSLTIENLVKNPIVNKAFLTEIDKFCVQNKLQGFERLKAVLLDHRPFDVETNNILTPTMKLKRADAAKYYAKEIEQIKYKDDFGDFERYLELLQKAGIQIQVNEIASFPSNQNSVDALYNLPSSSSSVSGSAQLSSPLNGSPYSSSFIKYKNRHAIVSNSYNASSPNLANGNRMELAAEQLSYVKQKLLDFGSNFNNDSTQISSDSSNTDKQNSVIEYLKHLAISILLVMNEFPWEPECFHLLGFICYILGKNEQTLEFLSIGLEICKIYNLGNSTSNDQSNNTLNINMDIDRSDNKIESISKQFTSNLSINEINNTQSEYKISIFNDILQLYNQVKSQLDSINGTESDFPLISENGNTLHPSLINLLKITFEKFDFDKDGILNLQQLGKLVAFVNTPNLASLGSKISLSQLKSINSSHINSDMLLSMVSKYDPSMLTMKGQSNSSSSASSSVSANSGKKNSQLKKSRKNHLGGASNIDLSSVGISFNGLCLFYLDQSLQDPEETRNDIEKFKLLI</sequence>
<evidence type="ECO:0000256" key="1">
    <source>
        <dbReference type="ARBA" id="ARBA00022741"/>
    </source>
</evidence>
<dbReference type="InterPro" id="IPR000873">
    <property type="entry name" value="AMP-dep_synth/lig_dom"/>
</dbReference>
<accession>A0A1R1XV34</accession>
<dbReference type="PANTHER" id="PTHR43272:SF33">
    <property type="entry name" value="AMP-BINDING DOMAIN-CONTAINING PROTEIN-RELATED"/>
    <property type="match status" value="1"/>
</dbReference>
<dbReference type="GO" id="GO:0005783">
    <property type="term" value="C:endoplasmic reticulum"/>
    <property type="evidence" value="ECO:0007669"/>
    <property type="project" value="TreeGrafter"/>
</dbReference>
<dbReference type="Pfam" id="PF00501">
    <property type="entry name" value="AMP-binding"/>
    <property type="match status" value="1"/>
</dbReference>
<dbReference type="InterPro" id="IPR020845">
    <property type="entry name" value="AMP-binding_CS"/>
</dbReference>
<dbReference type="GO" id="GO:0005524">
    <property type="term" value="F:ATP binding"/>
    <property type="evidence" value="ECO:0007669"/>
    <property type="project" value="UniProtKB-KW"/>
</dbReference>
<keyword evidence="1" id="KW-0547">Nucleotide-binding</keyword>